<dbReference type="InterPro" id="IPR003870">
    <property type="entry name" value="DUF222"/>
</dbReference>
<dbReference type="InterPro" id="IPR002711">
    <property type="entry name" value="HNH"/>
</dbReference>
<dbReference type="Pfam" id="PF02720">
    <property type="entry name" value="DUF222"/>
    <property type="match status" value="1"/>
</dbReference>
<evidence type="ECO:0000313" key="4">
    <source>
        <dbReference type="EMBL" id="GAA1722337.1"/>
    </source>
</evidence>
<evidence type="ECO:0000256" key="2">
    <source>
        <dbReference type="SAM" id="MobiDB-lite"/>
    </source>
</evidence>
<feature type="region of interest" description="Disordered" evidence="2">
    <location>
        <begin position="306"/>
        <end position="340"/>
    </location>
</feature>
<organism evidence="4 5">
    <name type="scientific">Isoptericola hypogeus</name>
    <dbReference type="NCBI Taxonomy" id="300179"/>
    <lineage>
        <taxon>Bacteria</taxon>
        <taxon>Bacillati</taxon>
        <taxon>Actinomycetota</taxon>
        <taxon>Actinomycetes</taxon>
        <taxon>Micrococcales</taxon>
        <taxon>Promicromonosporaceae</taxon>
        <taxon>Isoptericola</taxon>
    </lineage>
</organism>
<keyword evidence="5" id="KW-1185">Reference proteome</keyword>
<feature type="compositionally biased region" description="Basic and acidic residues" evidence="2">
    <location>
        <begin position="604"/>
        <end position="619"/>
    </location>
</feature>
<evidence type="ECO:0000313" key="5">
    <source>
        <dbReference type="Proteomes" id="UP001501138"/>
    </source>
</evidence>
<name>A0ABN2JCA8_9MICO</name>
<dbReference type="SMART" id="SM00507">
    <property type="entry name" value="HNHc"/>
    <property type="match status" value="1"/>
</dbReference>
<dbReference type="Proteomes" id="UP001501138">
    <property type="component" value="Unassembled WGS sequence"/>
</dbReference>
<dbReference type="Pfam" id="PF01844">
    <property type="entry name" value="HNH"/>
    <property type="match status" value="1"/>
</dbReference>
<feature type="compositionally biased region" description="Basic and acidic residues" evidence="2">
    <location>
        <begin position="561"/>
        <end position="584"/>
    </location>
</feature>
<gene>
    <name evidence="4" type="ORF">GCM10009809_17490</name>
</gene>
<dbReference type="RefSeq" id="WP_344247670.1">
    <property type="nucleotide sequence ID" value="NZ_BAAAPM010000003.1"/>
</dbReference>
<comment type="caution">
    <text evidence="4">The sequence shown here is derived from an EMBL/GenBank/DDBJ whole genome shotgun (WGS) entry which is preliminary data.</text>
</comment>
<feature type="region of interest" description="Disordered" evidence="2">
    <location>
        <begin position="363"/>
        <end position="384"/>
    </location>
</feature>
<sequence>MFDSGVGWADDGAEVAPEPFAPSSSAPTGAALRAVDGVDVGVDGTPVVTRADVARWVDPGRVPSVHDVSAGIDEAVALQARIDALEGRKLAVVERARRAAAGCEAALLDDADLELRRASVARRRQLAERAFVADLATALRLSEQQASHLVDTARTLTEATTELAADAATNPEADAVAGGGPGAGTSTLVELCRGRFSAAHARAMADTLAELPSLPDGGGEARARVQAAALPAAAHCTPTQFRRRLRRARDLAHPVPLTTRHRAAADKRAVYLDPAPDGMAWLTAHLPAVFAHAIHDRLTRAACTARQAGTTEEPTGNSTRSPAANGAENSLGNPAGGGRTLRTLDQLRADTLTALLLAGNGARTGATGPGATGPGATGPGAAGAAGIGADDVEAGAGLAGFVPGLAQLARRITPSVRVTVPVFSLLGGDAPAELDGHGPVDADTAGRLTANAPSLRRLLVDPVDGRALATDPGTYTVPAALRALLQARDTTCRFPGCTRKAAACDVDHITAWADGGRTSADNLAHLCRAHHVIKHQTRWRVTPHDDGTLTWTSPTGRAHHDRNPGNDLTRHDLTRHDLTGRDPALDPATQDRGARGPSPSDLGLPDHEPPTSDPTDPRRPNNGPPDARPPAS</sequence>
<protein>
    <recommendedName>
        <fullName evidence="3">HNH nuclease domain-containing protein</fullName>
    </recommendedName>
</protein>
<feature type="region of interest" description="Disordered" evidence="2">
    <location>
        <begin position="543"/>
        <end position="632"/>
    </location>
</feature>
<reference evidence="4 5" key="1">
    <citation type="journal article" date="2019" name="Int. J. Syst. Evol. Microbiol.">
        <title>The Global Catalogue of Microorganisms (GCM) 10K type strain sequencing project: providing services to taxonomists for standard genome sequencing and annotation.</title>
        <authorList>
            <consortium name="The Broad Institute Genomics Platform"/>
            <consortium name="The Broad Institute Genome Sequencing Center for Infectious Disease"/>
            <person name="Wu L."/>
            <person name="Ma J."/>
        </authorList>
    </citation>
    <scope>NUCLEOTIDE SEQUENCE [LARGE SCALE GENOMIC DNA]</scope>
    <source>
        <strain evidence="4 5">JCM 15589</strain>
    </source>
</reference>
<feature type="compositionally biased region" description="Gly residues" evidence="2">
    <location>
        <begin position="367"/>
        <end position="384"/>
    </location>
</feature>
<feature type="compositionally biased region" description="Polar residues" evidence="2">
    <location>
        <begin position="307"/>
        <end position="332"/>
    </location>
</feature>
<evidence type="ECO:0000259" key="3">
    <source>
        <dbReference type="SMART" id="SM00507"/>
    </source>
</evidence>
<evidence type="ECO:0000256" key="1">
    <source>
        <dbReference type="ARBA" id="ARBA00023450"/>
    </source>
</evidence>
<proteinExistence type="inferred from homology"/>
<accession>A0ABN2JCA8</accession>
<feature type="domain" description="HNH nuclease" evidence="3">
    <location>
        <begin position="480"/>
        <end position="532"/>
    </location>
</feature>
<dbReference type="EMBL" id="BAAAPM010000003">
    <property type="protein sequence ID" value="GAA1722337.1"/>
    <property type="molecule type" value="Genomic_DNA"/>
</dbReference>
<dbReference type="Gene3D" id="1.10.30.50">
    <property type="match status" value="1"/>
</dbReference>
<comment type="similarity">
    <text evidence="1">Belongs to the Rv1128c/1148c/1588c/1702c/1945/3466 family.</text>
</comment>
<dbReference type="InterPro" id="IPR003615">
    <property type="entry name" value="HNH_nuc"/>
</dbReference>
<dbReference type="CDD" id="cd00085">
    <property type="entry name" value="HNHc"/>
    <property type="match status" value="1"/>
</dbReference>
<feature type="compositionally biased region" description="Pro residues" evidence="2">
    <location>
        <begin position="622"/>
        <end position="632"/>
    </location>
</feature>